<dbReference type="SMART" id="SM00248">
    <property type="entry name" value="ANK"/>
    <property type="match status" value="3"/>
</dbReference>
<comment type="similarity">
    <text evidence="2 8">Belongs to the eukaryotic ribosomal protein eL38 family.</text>
</comment>
<gene>
    <name evidence="11" type="ORF">DH2020_032927</name>
</gene>
<dbReference type="InterPro" id="IPR002110">
    <property type="entry name" value="Ankyrin_rpt"/>
</dbReference>
<evidence type="ECO:0000313" key="12">
    <source>
        <dbReference type="Proteomes" id="UP001318860"/>
    </source>
</evidence>
<evidence type="ECO:0000256" key="2">
    <source>
        <dbReference type="ARBA" id="ARBA00007803"/>
    </source>
</evidence>
<evidence type="ECO:0000256" key="4">
    <source>
        <dbReference type="ARBA" id="ARBA00022980"/>
    </source>
</evidence>
<accession>A0ABR0VGH9</accession>
<proteinExistence type="inferred from homology"/>
<evidence type="ECO:0000256" key="8">
    <source>
        <dbReference type="RuleBase" id="RU003445"/>
    </source>
</evidence>
<dbReference type="PROSITE" id="PS50088">
    <property type="entry name" value="ANK_REPEAT"/>
    <property type="match status" value="1"/>
</dbReference>
<dbReference type="InterPro" id="IPR002675">
    <property type="entry name" value="Ribosomal_eL38"/>
</dbReference>
<dbReference type="InterPro" id="IPR036770">
    <property type="entry name" value="Ankyrin_rpt-contain_sf"/>
</dbReference>
<dbReference type="PROSITE" id="PS50297">
    <property type="entry name" value="ANK_REP_REGION"/>
    <property type="match status" value="1"/>
</dbReference>
<evidence type="ECO:0000256" key="9">
    <source>
        <dbReference type="SAM" id="MobiDB-lite"/>
    </source>
</evidence>
<keyword evidence="3" id="KW-0677">Repeat</keyword>
<evidence type="ECO:0000256" key="6">
    <source>
        <dbReference type="ARBA" id="ARBA00023274"/>
    </source>
</evidence>
<protein>
    <recommendedName>
        <fullName evidence="10">Ankyrin repeat domain-containing protein</fullName>
    </recommendedName>
</protein>
<evidence type="ECO:0000256" key="5">
    <source>
        <dbReference type="ARBA" id="ARBA00023136"/>
    </source>
</evidence>
<keyword evidence="7" id="KW-0040">ANK repeat</keyword>
<dbReference type="Gene3D" id="1.25.40.20">
    <property type="entry name" value="Ankyrin repeat-containing domain"/>
    <property type="match status" value="1"/>
</dbReference>
<organism evidence="11 12">
    <name type="scientific">Rehmannia glutinosa</name>
    <name type="common">Chinese foxglove</name>
    <dbReference type="NCBI Taxonomy" id="99300"/>
    <lineage>
        <taxon>Eukaryota</taxon>
        <taxon>Viridiplantae</taxon>
        <taxon>Streptophyta</taxon>
        <taxon>Embryophyta</taxon>
        <taxon>Tracheophyta</taxon>
        <taxon>Spermatophyta</taxon>
        <taxon>Magnoliopsida</taxon>
        <taxon>eudicotyledons</taxon>
        <taxon>Gunneridae</taxon>
        <taxon>Pentapetalae</taxon>
        <taxon>asterids</taxon>
        <taxon>lamiids</taxon>
        <taxon>Lamiales</taxon>
        <taxon>Orobanchaceae</taxon>
        <taxon>Rehmannieae</taxon>
        <taxon>Rehmannia</taxon>
    </lineage>
</organism>
<evidence type="ECO:0000259" key="10">
    <source>
        <dbReference type="Pfam" id="PF11904"/>
    </source>
</evidence>
<dbReference type="Pfam" id="PF11904">
    <property type="entry name" value="ANKRD13_C"/>
    <property type="match status" value="2"/>
</dbReference>
<keyword evidence="6 8" id="KW-0687">Ribonucleoprotein</keyword>
<dbReference type="EMBL" id="JABTTQ020001222">
    <property type="protein sequence ID" value="KAK6133324.1"/>
    <property type="molecule type" value="Genomic_DNA"/>
</dbReference>
<name>A0ABR0VGH9_REHGL</name>
<feature type="region of interest" description="Disordered" evidence="9">
    <location>
        <begin position="508"/>
        <end position="527"/>
    </location>
</feature>
<comment type="subcellular location">
    <subcellularLocation>
        <location evidence="1">Endomembrane system</location>
    </subcellularLocation>
</comment>
<dbReference type="InterPro" id="IPR055285">
    <property type="entry name" value="ANKRD13_C"/>
</dbReference>
<evidence type="ECO:0000256" key="7">
    <source>
        <dbReference type="PROSITE-ProRule" id="PRU00023"/>
    </source>
</evidence>
<feature type="domain" description="Ankyrin repeat" evidence="10">
    <location>
        <begin position="277"/>
        <end position="402"/>
    </location>
</feature>
<dbReference type="PANTHER" id="PTHR12447">
    <property type="entry name" value="ANKYRIN REPEAT DOMAIN-CONTAINING PROTEIN 13"/>
    <property type="match status" value="1"/>
</dbReference>
<dbReference type="InterPro" id="IPR021832">
    <property type="entry name" value="ANKRD13"/>
</dbReference>
<evidence type="ECO:0000256" key="3">
    <source>
        <dbReference type="ARBA" id="ARBA00022737"/>
    </source>
</evidence>
<keyword evidence="12" id="KW-1185">Reference proteome</keyword>
<dbReference type="Proteomes" id="UP001318860">
    <property type="component" value="Unassembled WGS sequence"/>
</dbReference>
<evidence type="ECO:0000256" key="1">
    <source>
        <dbReference type="ARBA" id="ARBA00004308"/>
    </source>
</evidence>
<feature type="repeat" description="ANK" evidence="7">
    <location>
        <begin position="160"/>
        <end position="192"/>
    </location>
</feature>
<feature type="domain" description="Ankyrin repeat" evidence="10">
    <location>
        <begin position="421"/>
        <end position="558"/>
    </location>
</feature>
<sequence length="573" mass="64652">MPKQIHEIKDFLLTARRKDALSVKIKRSKDVVKFKVRCSKYLYTLCVFDPEKADKLKQSLPPGLSVQDLFRKQKPLAFIKMPKSSTWSPAAATVVRPQDYAESPIHYAVAIGDHATLNKLISSLPKLSDPKLICTESESLDQVRLEEQVSAAIDRRDNPLGETPLHLAVRLNDAVAARILAAAGAQIYIQNADGWNPLQEAQLRRCRAVVSALVEHRCLAVSSMGLRRRPRLLEATHRLRDFYTEISFHFESSVLPFVGKIAPSDTFKIWKRGANLRVDTTISGFDGLKTKRANESYLFINDSEYTPHGRCLVILNHDSKKFDILDSEGAPMSDTGTASLCDRTTVIRPGIDVTKVELIGRTNWRGQEKTENVGEWKARVYDMHNVIFTSRSRTFVGEKTEESVTPSRRSVAPCTFDRLVAPPQIKDEEFTKIIRPTVWLTEQFPLKTEELLPFLDIYASKMKPVRRMREVLTTTFPPGTFPVKVAVPLVASVRVVITIKKFVELQRTEDKSSNGDEDKSSNGDKSRYFSWLRTGSRHKHSSSGGEKAVDLFAIPSGYERSAMKMSKSTRKTK</sequence>
<keyword evidence="4 8" id="KW-0689">Ribosomal protein</keyword>
<reference evidence="11 12" key="1">
    <citation type="journal article" date="2021" name="Comput. Struct. Biotechnol. J.">
        <title>De novo genome assembly of the potent medicinal plant Rehmannia glutinosa using nanopore technology.</title>
        <authorList>
            <person name="Ma L."/>
            <person name="Dong C."/>
            <person name="Song C."/>
            <person name="Wang X."/>
            <person name="Zheng X."/>
            <person name="Niu Y."/>
            <person name="Chen S."/>
            <person name="Feng W."/>
        </authorList>
    </citation>
    <scope>NUCLEOTIDE SEQUENCE [LARGE SCALE GENOMIC DNA]</scope>
    <source>
        <strain evidence="11">DH-2019</strain>
    </source>
</reference>
<comment type="caution">
    <text evidence="11">The sequence shown here is derived from an EMBL/GenBank/DDBJ whole genome shotgun (WGS) entry which is preliminary data.</text>
</comment>
<dbReference type="SUPFAM" id="SSF48403">
    <property type="entry name" value="Ankyrin repeat"/>
    <property type="match status" value="1"/>
</dbReference>
<dbReference type="Gene3D" id="3.30.720.90">
    <property type="match status" value="1"/>
</dbReference>
<dbReference type="Pfam" id="PF01781">
    <property type="entry name" value="Ribosomal_L38e"/>
    <property type="match status" value="1"/>
</dbReference>
<keyword evidence="5" id="KW-0472">Membrane</keyword>
<dbReference type="Pfam" id="PF12796">
    <property type="entry name" value="Ank_2"/>
    <property type="match status" value="1"/>
</dbReference>
<dbReference type="PANTHER" id="PTHR12447:SF7">
    <property type="entry name" value="ANKYRIN REPEAT FAMILY PROTEIN"/>
    <property type="match status" value="1"/>
</dbReference>
<dbReference type="InterPro" id="IPR038464">
    <property type="entry name" value="Ribosomal_eL38_sf"/>
</dbReference>
<evidence type="ECO:0000313" key="11">
    <source>
        <dbReference type="EMBL" id="KAK6133324.1"/>
    </source>
</evidence>